<feature type="region of interest" description="Disordered" evidence="1">
    <location>
        <begin position="469"/>
        <end position="489"/>
    </location>
</feature>
<protein>
    <submittedName>
        <fullName evidence="4 5">Uncharacterized protein LOC107266554 isoform X1</fullName>
    </submittedName>
</protein>
<evidence type="ECO:0000313" key="6">
    <source>
        <dbReference type="RefSeq" id="XP_024939690.1"/>
    </source>
</evidence>
<evidence type="ECO:0000313" key="4">
    <source>
        <dbReference type="RefSeq" id="XP_024939688.1"/>
    </source>
</evidence>
<dbReference type="RefSeq" id="XP_024939689.1">
    <property type="nucleotide sequence ID" value="XM_025083921.1"/>
</dbReference>
<dbReference type="RefSeq" id="XP_024939688.1">
    <property type="nucleotide sequence ID" value="XM_025083920.1"/>
</dbReference>
<dbReference type="AlphaFoldDB" id="A0AAJ7RF34"/>
<accession>A0AAJ7RF34</accession>
<gene>
    <name evidence="4 5 6" type="primary">LOC107266554</name>
</gene>
<organism evidence="3 4">
    <name type="scientific">Cephus cinctus</name>
    <name type="common">Wheat stem sawfly</name>
    <dbReference type="NCBI Taxonomy" id="211228"/>
    <lineage>
        <taxon>Eukaryota</taxon>
        <taxon>Metazoa</taxon>
        <taxon>Ecdysozoa</taxon>
        <taxon>Arthropoda</taxon>
        <taxon>Hexapoda</taxon>
        <taxon>Insecta</taxon>
        <taxon>Pterygota</taxon>
        <taxon>Neoptera</taxon>
        <taxon>Endopterygota</taxon>
        <taxon>Hymenoptera</taxon>
        <taxon>Cephoidea</taxon>
        <taxon>Cephidae</taxon>
        <taxon>Cephus</taxon>
    </lineage>
</organism>
<keyword evidence="2" id="KW-0732">Signal</keyword>
<feature type="signal peptide" evidence="2">
    <location>
        <begin position="1"/>
        <end position="20"/>
    </location>
</feature>
<evidence type="ECO:0000313" key="5">
    <source>
        <dbReference type="RefSeq" id="XP_024939689.1"/>
    </source>
</evidence>
<dbReference type="Proteomes" id="UP000694920">
    <property type="component" value="Unplaced"/>
</dbReference>
<feature type="compositionally biased region" description="Low complexity" evidence="1">
    <location>
        <begin position="270"/>
        <end position="284"/>
    </location>
</feature>
<feature type="chain" id="PRO_5044709125" evidence="2">
    <location>
        <begin position="21"/>
        <end position="515"/>
    </location>
</feature>
<evidence type="ECO:0000256" key="2">
    <source>
        <dbReference type="SAM" id="SignalP"/>
    </source>
</evidence>
<evidence type="ECO:0000313" key="3">
    <source>
        <dbReference type="Proteomes" id="UP000694920"/>
    </source>
</evidence>
<reference evidence="4 5" key="1">
    <citation type="submission" date="2025-04" db="UniProtKB">
        <authorList>
            <consortium name="RefSeq"/>
        </authorList>
    </citation>
    <scope>IDENTIFICATION</scope>
</reference>
<dbReference type="KEGG" id="ccin:107266554"/>
<dbReference type="GeneID" id="107266554"/>
<feature type="region of interest" description="Disordered" evidence="1">
    <location>
        <begin position="267"/>
        <end position="287"/>
    </location>
</feature>
<proteinExistence type="predicted"/>
<feature type="region of interest" description="Disordered" evidence="1">
    <location>
        <begin position="66"/>
        <end position="88"/>
    </location>
</feature>
<evidence type="ECO:0000256" key="1">
    <source>
        <dbReference type="SAM" id="MobiDB-lite"/>
    </source>
</evidence>
<keyword evidence="3" id="KW-1185">Reference proteome</keyword>
<name>A0AAJ7RF34_CEPCN</name>
<sequence>MSRIWILISILGVVTIGIHGFTMERAVEPASSASWDVVPSLEAEQRGSFERILNGKMQVTGMDKVLQSSDSRKPVEHVEDSIPEGPQREKRSEVLIKFVNDTGDKDEIIPLGNVEPANKDTENIPKNVVLLLTDMNGQDAKSAWENFQMKYEFSAHGLLQSCLNADPLSMRYTMGDQFVGKQDNDCGCERHLKSNLGTLLSWAHRFKEMTTGAVSATNFTISPTLPYDGPTGIGKDFNKVQENMMKSEIRRPKIDFRDSWHYLDADKHTSSPATGSSGSPTTTTLKDGPNSFDGMWDVFDMFSRIRLAFFRTLLDSLSSNWPGAEDEFSPRRPFPLQANLVDLLGDTIKELKSVSSDKGFILVAAAPGNEISGAVDLLQREITKDTLLIVVGMCTGNEKLVPYYASGPGSKALYKAVSIWALPLTVKDILGITCSGTGCRKRRHDVLTPDNPIPPHDDKSVPHKKVVRAENASDENDDDVTTTEKNGSPLALNGQATVTLLGLATSTVATLALSS</sequence>
<dbReference type="RefSeq" id="XP_024939690.1">
    <property type="nucleotide sequence ID" value="XM_025083922.1"/>
</dbReference>
<feature type="compositionally biased region" description="Basic and acidic residues" evidence="1">
    <location>
        <begin position="70"/>
        <end position="88"/>
    </location>
</feature>
<feature type="compositionally biased region" description="Acidic residues" evidence="1">
    <location>
        <begin position="472"/>
        <end position="481"/>
    </location>
</feature>